<dbReference type="InterPro" id="IPR006015">
    <property type="entry name" value="Universal_stress_UspA"/>
</dbReference>
<comment type="similarity">
    <text evidence="1">Belongs to the universal stress protein A family.</text>
</comment>
<evidence type="ECO:0000313" key="6">
    <source>
        <dbReference type="Proteomes" id="UP000221024"/>
    </source>
</evidence>
<keyword evidence="6" id="KW-1185">Reference proteome</keyword>
<reference evidence="5 6" key="1">
    <citation type="submission" date="2017-10" db="EMBL/GenBank/DDBJ databases">
        <title>Draft genome of Longimonas halophila.</title>
        <authorList>
            <person name="Goh K.M."/>
            <person name="Shamsir M.S."/>
            <person name="Lim S.W."/>
        </authorList>
    </citation>
    <scope>NUCLEOTIDE SEQUENCE [LARGE SCALE GENOMIC DNA]</scope>
    <source>
        <strain evidence="5 6">KCTC 42399</strain>
    </source>
</reference>
<dbReference type="PANTHER" id="PTHR46268">
    <property type="entry name" value="STRESS RESPONSE PROTEIN NHAX"/>
    <property type="match status" value="1"/>
</dbReference>
<keyword evidence="2" id="KW-0547">Nucleotide-binding</keyword>
<keyword evidence="3" id="KW-0067">ATP-binding</keyword>
<dbReference type="RefSeq" id="WP_098060876.1">
    <property type="nucleotide sequence ID" value="NZ_PDEP01000001.1"/>
</dbReference>
<comment type="caution">
    <text evidence="5">The sequence shown here is derived from an EMBL/GenBank/DDBJ whole genome shotgun (WGS) entry which is preliminary data.</text>
</comment>
<evidence type="ECO:0000256" key="1">
    <source>
        <dbReference type="ARBA" id="ARBA00008791"/>
    </source>
</evidence>
<dbReference type="EMBL" id="PDEP01000001">
    <property type="protein sequence ID" value="PEN09478.1"/>
    <property type="molecule type" value="Genomic_DNA"/>
</dbReference>
<dbReference type="Gene3D" id="3.40.50.620">
    <property type="entry name" value="HUPs"/>
    <property type="match status" value="2"/>
</dbReference>
<dbReference type="SUPFAM" id="SSF52402">
    <property type="entry name" value="Adenine nucleotide alpha hydrolases-like"/>
    <property type="match status" value="2"/>
</dbReference>
<dbReference type="AlphaFoldDB" id="A0A2H3PB32"/>
<name>A0A2H3PB32_9BACT</name>
<dbReference type="InterPro" id="IPR006016">
    <property type="entry name" value="UspA"/>
</dbReference>
<dbReference type="OrthoDB" id="9788959at2"/>
<evidence type="ECO:0000256" key="2">
    <source>
        <dbReference type="ARBA" id="ARBA00022741"/>
    </source>
</evidence>
<dbReference type="CDD" id="cd00293">
    <property type="entry name" value="USP-like"/>
    <property type="match status" value="2"/>
</dbReference>
<dbReference type="PRINTS" id="PR01438">
    <property type="entry name" value="UNVRSLSTRESS"/>
</dbReference>
<protein>
    <submittedName>
        <fullName evidence="5">Universal stress protein</fullName>
    </submittedName>
</protein>
<feature type="domain" description="UspA" evidence="4">
    <location>
        <begin position="5"/>
        <end position="141"/>
    </location>
</feature>
<dbReference type="Proteomes" id="UP000221024">
    <property type="component" value="Unassembled WGS sequence"/>
</dbReference>
<organism evidence="5 6">
    <name type="scientific">Longimonas halophila</name>
    <dbReference type="NCBI Taxonomy" id="1469170"/>
    <lineage>
        <taxon>Bacteria</taxon>
        <taxon>Pseudomonadati</taxon>
        <taxon>Rhodothermota</taxon>
        <taxon>Rhodothermia</taxon>
        <taxon>Rhodothermales</taxon>
        <taxon>Salisaetaceae</taxon>
        <taxon>Longimonas</taxon>
    </lineage>
</organism>
<dbReference type="Pfam" id="PF00582">
    <property type="entry name" value="Usp"/>
    <property type="match status" value="2"/>
</dbReference>
<proteinExistence type="inferred from homology"/>
<accession>A0A2H3PB32</accession>
<gene>
    <name evidence="5" type="ORF">CRI93_01755</name>
</gene>
<sequence length="299" mass="32582">MLAIDRILHPTDLSEGARRAFAYAASLANWHDAELHMLNVAGRHQHNFEELRDSYPIDGDTLNTWVQDAGISQFAAADLAIVQVQEEGAAPGTNILSYAKETPADLIVMGTHGRRGVDRMLLGSVAEEVVRQASCPVCTVRNALETAPSDAVRRIMVPIDFSDASKRALKHARELALTYGAEIVAMHAIEEVVLPMAYGMAPKQVDAEAVRPNVETALADLLAEHVGVEHARAEIRVGYPPQEILDTITDESIDWVVMGTHGRQGLNRLLMGSVAERIVRHAPCPVLTLQENSRSILPA</sequence>
<feature type="domain" description="UspA" evidence="4">
    <location>
        <begin position="153"/>
        <end position="288"/>
    </location>
</feature>
<dbReference type="PANTHER" id="PTHR46268:SF27">
    <property type="entry name" value="UNIVERSAL STRESS PROTEIN RV2623"/>
    <property type="match status" value="1"/>
</dbReference>
<evidence type="ECO:0000313" key="5">
    <source>
        <dbReference type="EMBL" id="PEN09478.1"/>
    </source>
</evidence>
<dbReference type="GO" id="GO:0005524">
    <property type="term" value="F:ATP binding"/>
    <property type="evidence" value="ECO:0007669"/>
    <property type="project" value="UniProtKB-KW"/>
</dbReference>
<evidence type="ECO:0000256" key="3">
    <source>
        <dbReference type="ARBA" id="ARBA00022840"/>
    </source>
</evidence>
<dbReference type="InterPro" id="IPR014729">
    <property type="entry name" value="Rossmann-like_a/b/a_fold"/>
</dbReference>
<evidence type="ECO:0000259" key="4">
    <source>
        <dbReference type="Pfam" id="PF00582"/>
    </source>
</evidence>